<comment type="similarity">
    <text evidence="3 10">Belongs to the eukaryotic/archaeal RNase P protein component 2 family.</text>
</comment>
<organism evidence="12 13">
    <name type="scientific">Coccidioides posadasii RMSCC 3488</name>
    <dbReference type="NCBI Taxonomy" id="454284"/>
    <lineage>
        <taxon>Eukaryota</taxon>
        <taxon>Fungi</taxon>
        <taxon>Dikarya</taxon>
        <taxon>Ascomycota</taxon>
        <taxon>Pezizomycotina</taxon>
        <taxon>Eurotiomycetes</taxon>
        <taxon>Eurotiomycetidae</taxon>
        <taxon>Onygenales</taxon>
        <taxon>Onygenaceae</taxon>
        <taxon>Coccidioides</taxon>
    </lineage>
</organism>
<dbReference type="GO" id="GO:0005730">
    <property type="term" value="C:nucleolus"/>
    <property type="evidence" value="ECO:0007669"/>
    <property type="project" value="TreeGrafter"/>
</dbReference>
<dbReference type="InterPro" id="IPR002759">
    <property type="entry name" value="Pop5/Rpp14/Rnp2-like"/>
</dbReference>
<dbReference type="PIRSF" id="PIRSF023803">
    <property type="entry name" value="Ribonuclease_P_prd"/>
    <property type="match status" value="1"/>
</dbReference>
<dbReference type="FunFam" id="3.30.70.3250:FF:000004">
    <property type="entry name" value="Ribonuclease P/MRP protein subunit POP5"/>
    <property type="match status" value="1"/>
</dbReference>
<reference evidence="13" key="2">
    <citation type="journal article" date="2009" name="Genome Res.">
        <title>Comparative genomic analyses of the human fungal pathogens Coccidioides and their relatives.</title>
        <authorList>
            <person name="Sharpton T.J."/>
            <person name="Stajich J.E."/>
            <person name="Rounsley S.D."/>
            <person name="Gardner M.J."/>
            <person name="Wortman J.R."/>
            <person name="Jordar V.S."/>
            <person name="Maiti R."/>
            <person name="Kodira C.D."/>
            <person name="Neafsey D.E."/>
            <person name="Zeng Q."/>
            <person name="Hung C.-Y."/>
            <person name="McMahan C."/>
            <person name="Muszewska A."/>
            <person name="Grynberg M."/>
            <person name="Mandel M.A."/>
            <person name="Kellner E.M."/>
            <person name="Barker B.M."/>
            <person name="Galgiani J.N."/>
            <person name="Orbach M.J."/>
            <person name="Kirkland T.N."/>
            <person name="Cole G.T."/>
            <person name="Henn M.R."/>
            <person name="Birren B.W."/>
            <person name="Taylor J.W."/>
        </authorList>
    </citation>
    <scope>NUCLEOTIDE SEQUENCE [LARGE SCALE GENOMIC DNA]</scope>
    <source>
        <strain evidence="13">RMSCC 3488</strain>
    </source>
</reference>
<reference evidence="13" key="3">
    <citation type="journal article" date="2010" name="Genome Res.">
        <title>Population genomic sequencing of Coccidioides fungi reveals recent hybridization and transposon control.</title>
        <authorList>
            <person name="Neafsey D.E."/>
            <person name="Barker B.M."/>
            <person name="Sharpton T.J."/>
            <person name="Stajich J.E."/>
            <person name="Park D.J."/>
            <person name="Whiston E."/>
            <person name="Hung C.-Y."/>
            <person name="McMahan C."/>
            <person name="White J."/>
            <person name="Sykes S."/>
            <person name="Heiman D."/>
            <person name="Young S."/>
            <person name="Zeng Q."/>
            <person name="Abouelleil A."/>
            <person name="Aftuck L."/>
            <person name="Bessette D."/>
            <person name="Brown A."/>
            <person name="FitzGerald M."/>
            <person name="Lui A."/>
            <person name="Macdonald J.P."/>
            <person name="Priest M."/>
            <person name="Orbach M.J."/>
            <person name="Galgiani J.N."/>
            <person name="Kirkland T.N."/>
            <person name="Cole G.T."/>
            <person name="Birren B.W."/>
            <person name="Henn M.R."/>
            <person name="Taylor J.W."/>
            <person name="Rounsley S.D."/>
        </authorList>
    </citation>
    <scope>NUCLEOTIDE SEQUENCE [LARGE SCALE GENOMIC DNA]</scope>
    <source>
        <strain evidence="13">RMSCC 3488</strain>
    </source>
</reference>
<reference evidence="12 13" key="1">
    <citation type="submission" date="2007-06" db="EMBL/GenBank/DDBJ databases">
        <title>The Genome Sequence of Coccidioides posadasii RMSCC_3488.</title>
        <authorList>
            <consortium name="Coccidioides Genome Resources Consortium"/>
            <consortium name="The Broad Institute Genome Sequencing Platform"/>
            <person name="Henn M.R."/>
            <person name="Sykes S."/>
            <person name="Young S."/>
            <person name="Jaffe D."/>
            <person name="Berlin A."/>
            <person name="Alvarez P."/>
            <person name="Butler J."/>
            <person name="Gnerre S."/>
            <person name="Grabherr M."/>
            <person name="Mauceli E."/>
            <person name="Brockman W."/>
            <person name="Kodira C."/>
            <person name="Alvarado L."/>
            <person name="Zeng Q."/>
            <person name="Crawford M."/>
            <person name="Antoine C."/>
            <person name="Devon K."/>
            <person name="Galgiani J."/>
            <person name="Orsborn K."/>
            <person name="Lewis M.L."/>
            <person name="Nusbaum C."/>
            <person name="Galagan J."/>
            <person name="Birren B."/>
        </authorList>
    </citation>
    <scope>NUCLEOTIDE SEQUENCE [LARGE SCALE GENOMIC DNA]</scope>
    <source>
        <strain evidence="12 13">RMSCC 3488</strain>
    </source>
</reference>
<dbReference type="GO" id="GO:0000460">
    <property type="term" value="P:maturation of 5.8S rRNA"/>
    <property type="evidence" value="ECO:0007669"/>
    <property type="project" value="UniProtKB-ARBA"/>
</dbReference>
<evidence type="ECO:0000256" key="7">
    <source>
        <dbReference type="ARBA" id="ARBA00023242"/>
    </source>
</evidence>
<dbReference type="EC" id="3.1.26.5" evidence="4 10"/>
<evidence type="ECO:0000256" key="10">
    <source>
        <dbReference type="PIRNR" id="PIRNR023803"/>
    </source>
</evidence>
<evidence type="ECO:0000313" key="13">
    <source>
        <dbReference type="Proteomes" id="UP000054567"/>
    </source>
</evidence>
<evidence type="ECO:0000256" key="9">
    <source>
        <dbReference type="ARBA" id="ARBA00055200"/>
    </source>
</evidence>
<dbReference type="GO" id="GO:0030681">
    <property type="term" value="C:multimeric ribonuclease P complex"/>
    <property type="evidence" value="ECO:0007669"/>
    <property type="project" value="TreeGrafter"/>
</dbReference>
<evidence type="ECO:0000256" key="4">
    <source>
        <dbReference type="ARBA" id="ARBA00012179"/>
    </source>
</evidence>
<comment type="function">
    <text evidence="9">Component of ribonuclease P, a protein complex that generates mature tRNA molecules by cleaving their 5'-ends. Also a component of RNase MRP, which cleaves pre-rRNA sequences.</text>
</comment>
<gene>
    <name evidence="12" type="ORF">CPAG_03026</name>
</gene>
<dbReference type="Proteomes" id="UP000054567">
    <property type="component" value="Unassembled WGS sequence"/>
</dbReference>
<dbReference type="AlphaFoldDB" id="A0A0J6F927"/>
<dbReference type="GO" id="GO:0001682">
    <property type="term" value="P:tRNA 5'-leader removal"/>
    <property type="evidence" value="ECO:0007669"/>
    <property type="project" value="InterPro"/>
</dbReference>
<dbReference type="InterPro" id="IPR016819">
    <property type="entry name" value="RNase_P/MRP_POP5"/>
</dbReference>
<evidence type="ECO:0000256" key="8">
    <source>
        <dbReference type="ARBA" id="ARBA00044198"/>
    </source>
</evidence>
<keyword evidence="6" id="KW-0378">Hydrolase</keyword>
<evidence type="ECO:0000256" key="1">
    <source>
        <dbReference type="ARBA" id="ARBA00000928"/>
    </source>
</evidence>
<evidence type="ECO:0000256" key="11">
    <source>
        <dbReference type="SAM" id="MobiDB-lite"/>
    </source>
</evidence>
<evidence type="ECO:0000313" key="12">
    <source>
        <dbReference type="EMBL" id="KMM66688.1"/>
    </source>
</evidence>
<evidence type="ECO:0000256" key="6">
    <source>
        <dbReference type="ARBA" id="ARBA00022801"/>
    </source>
</evidence>
<dbReference type="GO" id="GO:0000172">
    <property type="term" value="C:ribonuclease MRP complex"/>
    <property type="evidence" value="ECO:0007669"/>
    <property type="project" value="TreeGrafter"/>
</dbReference>
<keyword evidence="5 10" id="KW-0819">tRNA processing</keyword>
<evidence type="ECO:0000256" key="5">
    <source>
        <dbReference type="ARBA" id="ARBA00022694"/>
    </source>
</evidence>
<sequence length="220" mass="24398">MVRLKHRYLLVNILYPPTSSSAVPGAKSRALGKDAPDTQFHLQVCRPTPDGLTAQLLARMIRETVSDMFGDWGMGRLGGAGAGSVSVKYLSPATSTAIIRCPRASYRLVWAALTYMSRLPEPKEKRPGIGKSAFPRDSSFKAQEQQLDCVFRVVRVSGTMKKAEQEAIRRARLEVVRLSKKWEEEGKDVLQEMFPSGALKEHRMGIGVESDEDEDEDSDG</sequence>
<comment type="catalytic activity">
    <reaction evidence="1 10">
        <text>Endonucleolytic cleavage of RNA, removing 5'-extranucleotides from tRNA precursor.</text>
        <dbReference type="EC" id="3.1.26.5"/>
    </reaction>
</comment>
<name>A0A0J6F927_COCPO</name>
<dbReference type="GO" id="GO:0033204">
    <property type="term" value="F:ribonuclease P RNA binding"/>
    <property type="evidence" value="ECO:0007669"/>
    <property type="project" value="InterPro"/>
</dbReference>
<keyword evidence="7" id="KW-0539">Nucleus</keyword>
<feature type="region of interest" description="Disordered" evidence="11">
    <location>
        <begin position="200"/>
        <end position="220"/>
    </location>
</feature>
<dbReference type="SUPFAM" id="SSF160350">
    <property type="entry name" value="Rnp2-like"/>
    <property type="match status" value="1"/>
</dbReference>
<dbReference type="InterPro" id="IPR038085">
    <property type="entry name" value="Rnp2-like_sf"/>
</dbReference>
<dbReference type="EMBL" id="DS268110">
    <property type="protein sequence ID" value="KMM66688.1"/>
    <property type="molecule type" value="Genomic_DNA"/>
</dbReference>
<proteinExistence type="inferred from homology"/>
<dbReference type="Gene3D" id="3.30.70.3250">
    <property type="entry name" value="Ribonuclease P, Pop5 subunit"/>
    <property type="match status" value="1"/>
</dbReference>
<evidence type="ECO:0000256" key="2">
    <source>
        <dbReference type="ARBA" id="ARBA00004123"/>
    </source>
</evidence>
<accession>A0A0J6F927</accession>
<dbReference type="PANTHER" id="PTHR15441">
    <property type="entry name" value="RIBONUCLEASE P PROTEIN SUBUNIT P14"/>
    <property type="match status" value="1"/>
</dbReference>
<dbReference type="OrthoDB" id="24745at2759"/>
<dbReference type="GO" id="GO:0004526">
    <property type="term" value="F:ribonuclease P activity"/>
    <property type="evidence" value="ECO:0007669"/>
    <property type="project" value="UniProtKB-EC"/>
</dbReference>
<comment type="subcellular location">
    <subcellularLocation>
        <location evidence="2">Nucleus</location>
    </subcellularLocation>
</comment>
<dbReference type="Pfam" id="PF01900">
    <property type="entry name" value="RNase_P_Rpp14"/>
    <property type="match status" value="1"/>
</dbReference>
<evidence type="ECO:0000256" key="3">
    <source>
        <dbReference type="ARBA" id="ARBA00010800"/>
    </source>
</evidence>
<protein>
    <recommendedName>
        <fullName evidence="8 10">Ribonuclease P/MRP protein subunit POP5</fullName>
        <ecNumber evidence="4 10">3.1.26.5</ecNumber>
    </recommendedName>
</protein>
<dbReference type="PANTHER" id="PTHR15441:SF2">
    <property type="entry name" value="RIBONUCLEASE P_MRP PROTEIN SUBUNIT POP5"/>
    <property type="match status" value="1"/>
</dbReference>
<dbReference type="VEuPathDB" id="FungiDB:CPAG_03026"/>
<feature type="compositionally biased region" description="Acidic residues" evidence="11">
    <location>
        <begin position="209"/>
        <end position="220"/>
    </location>
</feature>